<accession>A0A0R1XI31</accession>
<comment type="caution">
    <text evidence="1">The sequence shown here is derived from an EMBL/GenBank/DDBJ whole genome shotgun (WGS) entry which is preliminary data.</text>
</comment>
<evidence type="ECO:0000313" key="1">
    <source>
        <dbReference type="EMBL" id="KRM29840.1"/>
    </source>
</evidence>
<dbReference type="EMBL" id="AZGM01000019">
    <property type="protein sequence ID" value="KRM29840.1"/>
    <property type="molecule type" value="Genomic_DNA"/>
</dbReference>
<protein>
    <submittedName>
        <fullName evidence="1">Uncharacterized protein</fullName>
    </submittedName>
</protein>
<evidence type="ECO:0000313" key="2">
    <source>
        <dbReference type="Proteomes" id="UP000051412"/>
    </source>
</evidence>
<proteinExistence type="predicted"/>
<dbReference type="STRING" id="1423782.FD32_GL001050"/>
<keyword evidence="2" id="KW-1185">Reference proteome</keyword>
<name>A0A0R1XI31_9LACO</name>
<dbReference type="PATRIC" id="fig|1423782.4.peg.1099"/>
<dbReference type="Proteomes" id="UP000051412">
    <property type="component" value="Unassembled WGS sequence"/>
</dbReference>
<reference evidence="1 2" key="1">
    <citation type="journal article" date="2015" name="Genome Announc.">
        <title>Expanding the biotechnology potential of lactobacilli through comparative genomics of 213 strains and associated genera.</title>
        <authorList>
            <person name="Sun Z."/>
            <person name="Harris H.M."/>
            <person name="McCann A."/>
            <person name="Guo C."/>
            <person name="Argimon S."/>
            <person name="Zhang W."/>
            <person name="Yang X."/>
            <person name="Jeffery I.B."/>
            <person name="Cooney J.C."/>
            <person name="Kagawa T.F."/>
            <person name="Liu W."/>
            <person name="Song Y."/>
            <person name="Salvetti E."/>
            <person name="Wrobel A."/>
            <person name="Rasinkangas P."/>
            <person name="Parkhill J."/>
            <person name="Rea M.C."/>
            <person name="O'Sullivan O."/>
            <person name="Ritari J."/>
            <person name="Douillard F.P."/>
            <person name="Paul Ross R."/>
            <person name="Yang R."/>
            <person name="Briner A.E."/>
            <person name="Felis G.E."/>
            <person name="de Vos W.M."/>
            <person name="Barrangou R."/>
            <person name="Klaenhammer T.R."/>
            <person name="Caufield P.W."/>
            <person name="Cui Y."/>
            <person name="Zhang H."/>
            <person name="O'Toole P.W."/>
        </authorList>
    </citation>
    <scope>NUCLEOTIDE SEQUENCE [LARGE SCALE GENOMIC DNA]</scope>
    <source>
        <strain evidence="1 2">DSM 6035</strain>
    </source>
</reference>
<gene>
    <name evidence="1" type="ORF">FD32_GL001050</name>
</gene>
<organism evidence="1 2">
    <name type="scientific">Limosilactobacillus panis DSM 6035</name>
    <dbReference type="NCBI Taxonomy" id="1423782"/>
    <lineage>
        <taxon>Bacteria</taxon>
        <taxon>Bacillati</taxon>
        <taxon>Bacillota</taxon>
        <taxon>Bacilli</taxon>
        <taxon>Lactobacillales</taxon>
        <taxon>Lactobacillaceae</taxon>
        <taxon>Limosilactobacillus</taxon>
    </lineage>
</organism>
<sequence>MSFNVSVFITPLLVGGGNTGDLPRTPCTRRGASGKQMALFPETGDSVIGKLLSIP</sequence>
<dbReference type="AlphaFoldDB" id="A0A0R1XI31"/>